<evidence type="ECO:0000256" key="4">
    <source>
        <dbReference type="ARBA" id="ARBA00023239"/>
    </source>
</evidence>
<dbReference type="CDD" id="cd06502">
    <property type="entry name" value="TA_like"/>
    <property type="match status" value="1"/>
</dbReference>
<dbReference type="InterPro" id="IPR001597">
    <property type="entry name" value="ArAA_b-elim_lyase/Thr_aldolase"/>
</dbReference>
<evidence type="ECO:0000256" key="2">
    <source>
        <dbReference type="ARBA" id="ARBA00006966"/>
    </source>
</evidence>
<dbReference type="GO" id="GO:0008732">
    <property type="term" value="F:L-allo-threonine aldolase activity"/>
    <property type="evidence" value="ECO:0007669"/>
    <property type="project" value="TreeGrafter"/>
</dbReference>
<evidence type="ECO:0000313" key="8">
    <source>
        <dbReference type="Proteomes" id="UP000770661"/>
    </source>
</evidence>
<evidence type="ECO:0000259" key="6">
    <source>
        <dbReference type="Pfam" id="PF01212"/>
    </source>
</evidence>
<dbReference type="Pfam" id="PF01212">
    <property type="entry name" value="Beta_elim_lyase"/>
    <property type="match status" value="1"/>
</dbReference>
<sequence length="373" mass="40566">MTKSVPHSGVVVDLRSDTLTQPSPLMKKAMTEAPLGDDVFGEDPTVNALEDKVAKLLDKQAALFVPTGTMSNLLAVLTHCHQRGSEVILGHLSHIHLYEQGGISQLGGVHPRTVQNLPDGTFDLEALRGLVRQKDDHYPTTALVCVENTHNVAGGKVVPLAWVDELGATCRELGLPVHMDGARLLNAATKLDLPPERLVRRCTSVSLCLSKGLGAPVGSVLVGSSEFIQRARRLRKAVGGGMRQCGMLAAAGIYGLDHVYPTLARDHDLVQQLARAVEESGSKTFTCDPCGAHTNILMIECDTKKVTPQQLCQRMGQVTQEEVTELRESVIVRLLPMTNSRARLVVHHDVTPEQIQSTARKLQYVIRELDSNL</sequence>
<evidence type="ECO:0000256" key="3">
    <source>
        <dbReference type="ARBA" id="ARBA00022898"/>
    </source>
</evidence>
<feature type="modified residue" description="N6-(pyridoxal phosphate)lysine" evidence="5">
    <location>
        <position position="211"/>
    </location>
</feature>
<dbReference type="PIRSF" id="PIRSF017617">
    <property type="entry name" value="Thr_aldolase"/>
    <property type="match status" value="1"/>
</dbReference>
<dbReference type="OrthoDB" id="10261951at2759"/>
<dbReference type="InterPro" id="IPR015422">
    <property type="entry name" value="PyrdxlP-dep_Trfase_small"/>
</dbReference>
<comment type="caution">
    <text evidence="7">The sequence shown here is derived from an EMBL/GenBank/DDBJ whole genome shotgun (WGS) entry which is preliminary data.</text>
</comment>
<dbReference type="InterPro" id="IPR015421">
    <property type="entry name" value="PyrdxlP-dep_Trfase_major"/>
</dbReference>
<keyword evidence="3" id="KW-0663">Pyridoxal phosphate</keyword>
<accession>A0A8J5CRC2</accession>
<dbReference type="InterPro" id="IPR015424">
    <property type="entry name" value="PyrdxlP-dep_Trfase"/>
</dbReference>
<dbReference type="PANTHER" id="PTHR48097:SF9">
    <property type="entry name" value="L-THREONINE ALDOLASE"/>
    <property type="match status" value="1"/>
</dbReference>
<feature type="domain" description="Aromatic amino acid beta-eliminating lyase/threonine aldolase" evidence="6">
    <location>
        <begin position="13"/>
        <end position="284"/>
    </location>
</feature>
<dbReference type="NCBIfam" id="NF041359">
    <property type="entry name" value="GntG_guanitoxin"/>
    <property type="match status" value="1"/>
</dbReference>
<gene>
    <name evidence="7" type="primary">THA1_2</name>
    <name evidence="7" type="ORF">GWK47_052540</name>
</gene>
<evidence type="ECO:0000256" key="5">
    <source>
        <dbReference type="PIRSR" id="PIRSR017617-1"/>
    </source>
</evidence>
<reference evidence="7" key="1">
    <citation type="submission" date="2020-07" db="EMBL/GenBank/DDBJ databases">
        <title>The High-quality genome of the commercially important snow crab, Chionoecetes opilio.</title>
        <authorList>
            <person name="Jeong J.-H."/>
            <person name="Ryu S."/>
        </authorList>
    </citation>
    <scope>NUCLEOTIDE SEQUENCE</scope>
    <source>
        <strain evidence="7">MADBK_172401_WGS</strain>
        <tissue evidence="7">Digestive gland</tissue>
    </source>
</reference>
<name>A0A8J5CRC2_CHIOP</name>
<keyword evidence="8" id="KW-1185">Reference proteome</keyword>
<dbReference type="FunFam" id="3.40.640.10:FF:000030">
    <property type="entry name" value="Low-specificity L-threonine aldolase"/>
    <property type="match status" value="1"/>
</dbReference>
<evidence type="ECO:0000256" key="1">
    <source>
        <dbReference type="ARBA" id="ARBA00001933"/>
    </source>
</evidence>
<dbReference type="Gene3D" id="3.90.1150.10">
    <property type="entry name" value="Aspartate Aminotransferase, domain 1"/>
    <property type="match status" value="1"/>
</dbReference>
<dbReference type="AlphaFoldDB" id="A0A8J5CRC2"/>
<dbReference type="EMBL" id="JACEEZ010016177">
    <property type="protein sequence ID" value="KAG0718365.1"/>
    <property type="molecule type" value="Genomic_DNA"/>
</dbReference>
<comment type="similarity">
    <text evidence="2">Belongs to the threonine aldolase family.</text>
</comment>
<proteinExistence type="inferred from homology"/>
<dbReference type="Gene3D" id="3.40.640.10">
    <property type="entry name" value="Type I PLP-dependent aspartate aminotransferase-like (Major domain)"/>
    <property type="match status" value="1"/>
</dbReference>
<protein>
    <submittedName>
        <fullName evidence="7">Putative low-specificity L-threonine aldolase 1</fullName>
    </submittedName>
</protein>
<dbReference type="GO" id="GO:0005829">
    <property type="term" value="C:cytosol"/>
    <property type="evidence" value="ECO:0007669"/>
    <property type="project" value="TreeGrafter"/>
</dbReference>
<organism evidence="7 8">
    <name type="scientific">Chionoecetes opilio</name>
    <name type="common">Atlantic snow crab</name>
    <name type="synonym">Cancer opilio</name>
    <dbReference type="NCBI Taxonomy" id="41210"/>
    <lineage>
        <taxon>Eukaryota</taxon>
        <taxon>Metazoa</taxon>
        <taxon>Ecdysozoa</taxon>
        <taxon>Arthropoda</taxon>
        <taxon>Crustacea</taxon>
        <taxon>Multicrustacea</taxon>
        <taxon>Malacostraca</taxon>
        <taxon>Eumalacostraca</taxon>
        <taxon>Eucarida</taxon>
        <taxon>Decapoda</taxon>
        <taxon>Pleocyemata</taxon>
        <taxon>Brachyura</taxon>
        <taxon>Eubrachyura</taxon>
        <taxon>Majoidea</taxon>
        <taxon>Majidae</taxon>
        <taxon>Chionoecetes</taxon>
    </lineage>
</organism>
<dbReference type="GO" id="GO:0006545">
    <property type="term" value="P:glycine biosynthetic process"/>
    <property type="evidence" value="ECO:0007669"/>
    <property type="project" value="TreeGrafter"/>
</dbReference>
<dbReference type="PANTHER" id="PTHR48097">
    <property type="entry name" value="L-THREONINE ALDOLASE-RELATED"/>
    <property type="match status" value="1"/>
</dbReference>
<comment type="cofactor">
    <cofactor evidence="1">
        <name>pyridoxal 5'-phosphate</name>
        <dbReference type="ChEBI" id="CHEBI:597326"/>
    </cofactor>
</comment>
<keyword evidence="4" id="KW-0456">Lyase</keyword>
<dbReference type="InterPro" id="IPR023603">
    <property type="entry name" value="Low_specificity_L-TA-like"/>
</dbReference>
<dbReference type="SUPFAM" id="SSF53383">
    <property type="entry name" value="PLP-dependent transferases"/>
    <property type="match status" value="1"/>
</dbReference>
<evidence type="ECO:0000313" key="7">
    <source>
        <dbReference type="EMBL" id="KAG0718365.1"/>
    </source>
</evidence>
<dbReference type="Proteomes" id="UP000770661">
    <property type="component" value="Unassembled WGS sequence"/>
</dbReference>
<dbReference type="GO" id="GO:0006567">
    <property type="term" value="P:L-threonine catabolic process"/>
    <property type="evidence" value="ECO:0007669"/>
    <property type="project" value="TreeGrafter"/>
</dbReference>